<evidence type="ECO:0000256" key="3">
    <source>
        <dbReference type="ARBA" id="ARBA00022927"/>
    </source>
</evidence>
<dbReference type="GO" id="GO:0045041">
    <property type="term" value="P:protein import into mitochondrial intermembrane space"/>
    <property type="evidence" value="ECO:0007669"/>
    <property type="project" value="InterPro"/>
</dbReference>
<dbReference type="Pfam" id="PF06747">
    <property type="entry name" value="CHCH"/>
    <property type="match status" value="1"/>
</dbReference>
<dbReference type="AlphaFoldDB" id="A0A6P6YK77"/>
<dbReference type="InParanoid" id="A0A6P6YK77"/>
<evidence type="ECO:0000313" key="11">
    <source>
        <dbReference type="Proteomes" id="UP000515146"/>
    </source>
</evidence>
<dbReference type="Proteomes" id="UP000515146">
    <property type="component" value="Unplaced"/>
</dbReference>
<comment type="subcellular location">
    <subcellularLocation>
        <location evidence="1">Mitochondrion</location>
    </subcellularLocation>
</comment>
<dbReference type="FunCoup" id="A0A6P6YK77">
    <property type="interactions" value="242"/>
</dbReference>
<evidence type="ECO:0000256" key="5">
    <source>
        <dbReference type="ARBA" id="ARBA00023010"/>
    </source>
</evidence>
<evidence type="ECO:0000256" key="7">
    <source>
        <dbReference type="ARBA" id="ARBA00023157"/>
    </source>
</evidence>
<keyword evidence="8" id="KW-0676">Redox-active center</keyword>
<feature type="domain" description="CHCH" evidence="10">
    <location>
        <begin position="67"/>
        <end position="102"/>
    </location>
</feature>
<dbReference type="InterPro" id="IPR039289">
    <property type="entry name" value="CHCHD4"/>
</dbReference>
<keyword evidence="4" id="KW-0560">Oxidoreductase</keyword>
<protein>
    <submittedName>
        <fullName evidence="12">Mitochondrial intermembrane space import and assembly protein 40-like</fullName>
    </submittedName>
</protein>
<keyword evidence="11" id="KW-1185">Reference proteome</keyword>
<gene>
    <name evidence="12" type="primary">LOC113798916</name>
</gene>
<dbReference type="GO" id="GO:0015035">
    <property type="term" value="F:protein-disulfide reductase activity"/>
    <property type="evidence" value="ECO:0007669"/>
    <property type="project" value="InterPro"/>
</dbReference>
<proteinExistence type="predicted"/>
<dbReference type="PANTHER" id="PTHR21622:SF0">
    <property type="entry name" value="COILED-COIL-HELIX-COILED-COIL-HELIX DOMAIN CONTAINING 4"/>
    <property type="match status" value="1"/>
</dbReference>
<feature type="region of interest" description="Disordered" evidence="9">
    <location>
        <begin position="120"/>
        <end position="148"/>
    </location>
</feature>
<evidence type="ECO:0000256" key="4">
    <source>
        <dbReference type="ARBA" id="ARBA00023002"/>
    </source>
</evidence>
<keyword evidence="3" id="KW-0653">Protein transport</keyword>
<evidence type="ECO:0000256" key="6">
    <source>
        <dbReference type="ARBA" id="ARBA00023128"/>
    </source>
</evidence>
<dbReference type="KEGG" id="dpte:113798916"/>
<keyword evidence="5" id="KW-0811">Translocation</keyword>
<evidence type="ECO:0000256" key="1">
    <source>
        <dbReference type="ARBA" id="ARBA00004173"/>
    </source>
</evidence>
<keyword evidence="6" id="KW-0496">Mitochondrion</keyword>
<keyword evidence="2" id="KW-0813">Transport</keyword>
<dbReference type="OrthoDB" id="7481291at2759"/>
<accession>A0A6P6YK77</accession>
<dbReference type="PROSITE" id="PS51808">
    <property type="entry name" value="CHCH"/>
    <property type="match status" value="1"/>
</dbReference>
<evidence type="ECO:0000259" key="10">
    <source>
        <dbReference type="Pfam" id="PF06747"/>
    </source>
</evidence>
<dbReference type="Gene3D" id="1.10.287.2900">
    <property type="match status" value="1"/>
</dbReference>
<dbReference type="RefSeq" id="XP_027205304.1">
    <property type="nucleotide sequence ID" value="XM_027349503.1"/>
</dbReference>
<dbReference type="GO" id="GO:0005758">
    <property type="term" value="C:mitochondrial intermembrane space"/>
    <property type="evidence" value="ECO:0007669"/>
    <property type="project" value="TreeGrafter"/>
</dbReference>
<keyword evidence="7" id="KW-1015">Disulfide bond</keyword>
<reference evidence="12" key="1">
    <citation type="submission" date="2025-08" db="UniProtKB">
        <authorList>
            <consortium name="RefSeq"/>
        </authorList>
    </citation>
    <scope>IDENTIFICATION</scope>
    <source>
        <strain evidence="12">Airmid</strain>
    </source>
</reference>
<evidence type="ECO:0000256" key="8">
    <source>
        <dbReference type="ARBA" id="ARBA00023284"/>
    </source>
</evidence>
<dbReference type="OMA" id="ILGPCGE"/>
<evidence type="ECO:0000313" key="12">
    <source>
        <dbReference type="RefSeq" id="XP_027205304.1"/>
    </source>
</evidence>
<dbReference type="PANTHER" id="PTHR21622">
    <property type="entry name" value="COILED-COIL-HELIX-COILED-COIL-HELIX DOMAIN CONTAINING 4"/>
    <property type="match status" value="1"/>
</dbReference>
<dbReference type="InterPro" id="IPR010625">
    <property type="entry name" value="CHCH"/>
</dbReference>
<name>A0A6P6YK77_DERPT</name>
<organism evidence="11 12">
    <name type="scientific">Dermatophagoides pteronyssinus</name>
    <name type="common">European house dust mite</name>
    <dbReference type="NCBI Taxonomy" id="6956"/>
    <lineage>
        <taxon>Eukaryota</taxon>
        <taxon>Metazoa</taxon>
        <taxon>Ecdysozoa</taxon>
        <taxon>Arthropoda</taxon>
        <taxon>Chelicerata</taxon>
        <taxon>Arachnida</taxon>
        <taxon>Acari</taxon>
        <taxon>Acariformes</taxon>
        <taxon>Sarcoptiformes</taxon>
        <taxon>Astigmata</taxon>
        <taxon>Psoroptidia</taxon>
        <taxon>Analgoidea</taxon>
        <taxon>Pyroglyphidae</taxon>
        <taxon>Dermatophagoidinae</taxon>
        <taxon>Dermatophagoides</taxon>
    </lineage>
</organism>
<evidence type="ECO:0000256" key="2">
    <source>
        <dbReference type="ARBA" id="ARBA00022448"/>
    </source>
</evidence>
<sequence length="148" mass="16729">MSSCEQASPKDRIVFITKQDYDHNRSSLDRMKLPELPESEQSRGLIMPNGELNFNCPCLGGMASGPCGFEFREAFSCFHYSTNEVKGSECVDKFIEMNNCMTRYPNLYANENAAMNAEPADFMQSGGNDEQLQQQQQLNTIDRTEQST</sequence>
<evidence type="ECO:0000256" key="9">
    <source>
        <dbReference type="SAM" id="MobiDB-lite"/>
    </source>
</evidence>